<protein>
    <submittedName>
        <fullName evidence="7">Uncharacterized protein</fullName>
    </submittedName>
</protein>
<evidence type="ECO:0000313" key="7">
    <source>
        <dbReference type="EMBL" id="EME38846.1"/>
    </source>
</evidence>
<reference evidence="8" key="1">
    <citation type="journal article" date="2012" name="PLoS Genet.">
        <title>The genomes of the fungal plant pathogens Cladosporium fulvum and Dothistroma septosporum reveal adaptation to different hosts and lifestyles but also signatures of common ancestry.</title>
        <authorList>
            <person name="de Wit P.J.G.M."/>
            <person name="van der Burgt A."/>
            <person name="Oekmen B."/>
            <person name="Stergiopoulos I."/>
            <person name="Abd-Elsalam K.A."/>
            <person name="Aerts A.L."/>
            <person name="Bahkali A.H."/>
            <person name="Beenen H.G."/>
            <person name="Chettri P."/>
            <person name="Cox M.P."/>
            <person name="Datema E."/>
            <person name="de Vries R.P."/>
            <person name="Dhillon B."/>
            <person name="Ganley A.R."/>
            <person name="Griffiths S.A."/>
            <person name="Guo Y."/>
            <person name="Hamelin R.C."/>
            <person name="Henrissat B."/>
            <person name="Kabir M.S."/>
            <person name="Jashni M.K."/>
            <person name="Kema G."/>
            <person name="Klaubauf S."/>
            <person name="Lapidus A."/>
            <person name="Levasseur A."/>
            <person name="Lindquist E."/>
            <person name="Mehrabi R."/>
            <person name="Ohm R.A."/>
            <person name="Owen T.J."/>
            <person name="Salamov A."/>
            <person name="Schwelm A."/>
            <person name="Schijlen E."/>
            <person name="Sun H."/>
            <person name="van den Burg H.A."/>
            <person name="van Ham R.C.H.J."/>
            <person name="Zhang S."/>
            <person name="Goodwin S.B."/>
            <person name="Grigoriev I.V."/>
            <person name="Collemare J."/>
            <person name="Bradshaw R.E."/>
        </authorList>
    </citation>
    <scope>NUCLEOTIDE SEQUENCE [LARGE SCALE GENOMIC DNA]</scope>
    <source>
        <strain evidence="8">NZE10 / CBS 128990</strain>
    </source>
</reference>
<dbReference type="EMBL" id="KB446546">
    <property type="protein sequence ID" value="EME38846.1"/>
    <property type="molecule type" value="Genomic_DNA"/>
</dbReference>
<keyword evidence="4 5" id="KW-0472">Membrane</keyword>
<comment type="subcellular location">
    <subcellularLocation>
        <location evidence="1">Membrane</location>
        <topology evidence="1">Multi-pass membrane protein</topology>
    </subcellularLocation>
</comment>
<dbReference type="GO" id="GO:0000324">
    <property type="term" value="C:fungal-type vacuole"/>
    <property type="evidence" value="ECO:0007669"/>
    <property type="project" value="TreeGrafter"/>
</dbReference>
<feature type="transmembrane region" description="Helical" evidence="5">
    <location>
        <begin position="79"/>
        <end position="96"/>
    </location>
</feature>
<evidence type="ECO:0000313" key="8">
    <source>
        <dbReference type="Proteomes" id="UP000016933"/>
    </source>
</evidence>
<evidence type="ECO:0000256" key="5">
    <source>
        <dbReference type="SAM" id="Phobius"/>
    </source>
</evidence>
<reference evidence="7 8" key="2">
    <citation type="journal article" date="2012" name="PLoS Pathog.">
        <title>Diverse lifestyles and strategies of plant pathogenesis encoded in the genomes of eighteen Dothideomycetes fungi.</title>
        <authorList>
            <person name="Ohm R.A."/>
            <person name="Feau N."/>
            <person name="Henrissat B."/>
            <person name="Schoch C.L."/>
            <person name="Horwitz B.A."/>
            <person name="Barry K.W."/>
            <person name="Condon B.J."/>
            <person name="Copeland A.C."/>
            <person name="Dhillon B."/>
            <person name="Glaser F."/>
            <person name="Hesse C.N."/>
            <person name="Kosti I."/>
            <person name="LaButti K."/>
            <person name="Lindquist E.A."/>
            <person name="Lucas S."/>
            <person name="Salamov A.A."/>
            <person name="Bradshaw R.E."/>
            <person name="Ciuffetti L."/>
            <person name="Hamelin R.C."/>
            <person name="Kema G.H.J."/>
            <person name="Lawrence C."/>
            <person name="Scott J.A."/>
            <person name="Spatafora J.W."/>
            <person name="Turgeon B.G."/>
            <person name="de Wit P.J.G.M."/>
            <person name="Zhong S."/>
            <person name="Goodwin S.B."/>
            <person name="Grigoriev I.V."/>
        </authorList>
    </citation>
    <scope>NUCLEOTIDE SEQUENCE [LARGE SCALE GENOMIC DNA]</scope>
    <source>
        <strain evidence="8">NZE10 / CBS 128990</strain>
    </source>
</reference>
<evidence type="ECO:0000256" key="4">
    <source>
        <dbReference type="ARBA" id="ARBA00023136"/>
    </source>
</evidence>
<feature type="transmembrane region" description="Helical" evidence="5">
    <location>
        <begin position="36"/>
        <end position="58"/>
    </location>
</feature>
<name>M2YIY4_DOTSN</name>
<sequence>MSSNLLSLILQAVGGIMAKAATSDQTDAQPGINAMIAGLLIQATSLGFFAAVCTTFMVRLRGSIPHQTPEKRKVRERPIFAAFMLCLATITVAIEARSI</sequence>
<dbReference type="HOGENOM" id="CLU_2320331_0_0_1"/>
<evidence type="ECO:0000256" key="3">
    <source>
        <dbReference type="ARBA" id="ARBA00022989"/>
    </source>
</evidence>
<keyword evidence="3 5" id="KW-1133">Transmembrane helix</keyword>
<proteinExistence type="predicted"/>
<dbReference type="InterPro" id="IPR007568">
    <property type="entry name" value="RTA1"/>
</dbReference>
<feature type="signal peptide" evidence="6">
    <location>
        <begin position="1"/>
        <end position="18"/>
    </location>
</feature>
<evidence type="ECO:0000256" key="2">
    <source>
        <dbReference type="ARBA" id="ARBA00022692"/>
    </source>
</evidence>
<feature type="chain" id="PRO_5004029504" evidence="6">
    <location>
        <begin position="19"/>
        <end position="99"/>
    </location>
</feature>
<keyword evidence="2 5" id="KW-0812">Transmembrane</keyword>
<accession>M2YIY4</accession>
<dbReference type="Pfam" id="PF04479">
    <property type="entry name" value="RTA1"/>
    <property type="match status" value="1"/>
</dbReference>
<dbReference type="Proteomes" id="UP000016933">
    <property type="component" value="Unassembled WGS sequence"/>
</dbReference>
<keyword evidence="8" id="KW-1185">Reference proteome</keyword>
<keyword evidence="6" id="KW-0732">Signal</keyword>
<dbReference type="PANTHER" id="PTHR31465">
    <property type="entry name" value="PROTEIN RTA1-RELATED"/>
    <property type="match status" value="1"/>
</dbReference>
<evidence type="ECO:0000256" key="1">
    <source>
        <dbReference type="ARBA" id="ARBA00004141"/>
    </source>
</evidence>
<dbReference type="GO" id="GO:0005886">
    <property type="term" value="C:plasma membrane"/>
    <property type="evidence" value="ECO:0007669"/>
    <property type="project" value="TreeGrafter"/>
</dbReference>
<organism evidence="7 8">
    <name type="scientific">Dothistroma septosporum (strain NZE10 / CBS 128990)</name>
    <name type="common">Red band needle blight fungus</name>
    <name type="synonym">Mycosphaerella pini</name>
    <dbReference type="NCBI Taxonomy" id="675120"/>
    <lineage>
        <taxon>Eukaryota</taxon>
        <taxon>Fungi</taxon>
        <taxon>Dikarya</taxon>
        <taxon>Ascomycota</taxon>
        <taxon>Pezizomycotina</taxon>
        <taxon>Dothideomycetes</taxon>
        <taxon>Dothideomycetidae</taxon>
        <taxon>Mycosphaerellales</taxon>
        <taxon>Mycosphaerellaceae</taxon>
        <taxon>Dothistroma</taxon>
    </lineage>
</organism>
<evidence type="ECO:0000256" key="6">
    <source>
        <dbReference type="SAM" id="SignalP"/>
    </source>
</evidence>
<dbReference type="STRING" id="675120.M2YIY4"/>
<dbReference type="AlphaFoldDB" id="M2YIY4"/>
<gene>
    <name evidence="7" type="ORF">DOTSEDRAFT_29041</name>
</gene>
<dbReference type="PANTHER" id="PTHR31465:SF9">
    <property type="entry name" value="SPHINGOID LONG-CHAIN BASE TRANSPORTER RSB1"/>
    <property type="match status" value="1"/>
</dbReference>
<dbReference type="OrthoDB" id="4521223at2759"/>